<name>A0A0H5DP31_9BACT</name>
<reference evidence="3" key="1">
    <citation type="submission" date="2015-06" db="EMBL/GenBank/DDBJ databases">
        <authorList>
            <person name="Bertelli C."/>
        </authorList>
    </citation>
    <scope>NUCLEOTIDE SEQUENCE [LARGE SCALE GENOMIC DNA]</scope>
    <source>
        <strain evidence="3">CRIB-30</strain>
    </source>
</reference>
<keyword evidence="1" id="KW-0472">Membrane</keyword>
<keyword evidence="1" id="KW-1133">Transmembrane helix</keyword>
<dbReference type="Proteomes" id="UP000220251">
    <property type="component" value="Unassembled WGS sequence"/>
</dbReference>
<feature type="transmembrane region" description="Helical" evidence="1">
    <location>
        <begin position="218"/>
        <end position="244"/>
    </location>
</feature>
<sequence>MSSLSFVSGAEKIVLGSYLHLEQHSQLLAEIVSRVAAVALLSLSAALDMAFHTAMILPALLYACGKSAIQGQADFTLPWQHLQRVRNAVAPLILGSALGLIHPYAGLFASEPTDKHIVAGMLSSNVCQLSETPCSPVHSLQMSSEIASSCKEVFSEQEREALRDAASYEYSLQSLQAQEYIHKITNVTLYAMAQIKIAIDYSGLNDFTKEALVRLSGVLVPVLTAVDLVIVVLVQAFFLTTGVIRLISGRGPIYTEATTNPLMHVSFLIQNILKVVGNLVGTLVWFVSPLDGFRVSLSLPNLYFKIELAIFNLRLKARMFFMQENSRFLLPIVYGTGECSVLSVPTHSMHKTYLIVEQKEGAFNLYWVNRPFVEAKRGLTLGEASLQIGEMLDERYPFMDIEKMMNYPVKAKSPSFGGAISLSQVASQGSPTNCVVSNLFGALEVMDRLEGKDESFSAFRYLCVRKYLDKTYGFYQGGFYPFSNSLTLEGLFESSRNHPTASI</sequence>
<accession>A0A0H5DP31</accession>
<evidence type="ECO:0000313" key="3">
    <source>
        <dbReference type="Proteomes" id="UP000220251"/>
    </source>
</evidence>
<dbReference type="RefSeq" id="WP_098037513.1">
    <property type="nucleotide sequence ID" value="NZ_CWGJ01000005.1"/>
</dbReference>
<protein>
    <submittedName>
        <fullName evidence="2">Uncharacterized protein</fullName>
    </submittedName>
</protein>
<organism evidence="2 3">
    <name type="scientific">Estrella lausannensis</name>
    <dbReference type="NCBI Taxonomy" id="483423"/>
    <lineage>
        <taxon>Bacteria</taxon>
        <taxon>Pseudomonadati</taxon>
        <taxon>Chlamydiota</taxon>
        <taxon>Chlamydiia</taxon>
        <taxon>Parachlamydiales</taxon>
        <taxon>Candidatus Criblamydiaceae</taxon>
        <taxon>Estrella</taxon>
    </lineage>
</organism>
<keyword evidence="1" id="KW-0812">Transmembrane</keyword>
<dbReference type="AlphaFoldDB" id="A0A0H5DP31"/>
<dbReference type="EMBL" id="CWGJ01000005">
    <property type="protein sequence ID" value="CRX37653.1"/>
    <property type="molecule type" value="Genomic_DNA"/>
</dbReference>
<gene>
    <name evidence="2" type="ORF">ELAC_0292</name>
</gene>
<proteinExistence type="predicted"/>
<evidence type="ECO:0000313" key="2">
    <source>
        <dbReference type="EMBL" id="CRX37653.1"/>
    </source>
</evidence>
<dbReference type="OrthoDB" id="9819191at2"/>
<evidence type="ECO:0000256" key="1">
    <source>
        <dbReference type="SAM" id="Phobius"/>
    </source>
</evidence>
<feature type="transmembrane region" description="Helical" evidence="1">
    <location>
        <begin position="265"/>
        <end position="287"/>
    </location>
</feature>
<keyword evidence="3" id="KW-1185">Reference proteome</keyword>